<accession>A0A5P2BXP6</accession>
<dbReference type="GO" id="GO:0006644">
    <property type="term" value="P:phospholipid metabolic process"/>
    <property type="evidence" value="ECO:0007669"/>
    <property type="project" value="TreeGrafter"/>
</dbReference>
<dbReference type="CDD" id="cd08566">
    <property type="entry name" value="GDPD_AtGDE_like"/>
    <property type="match status" value="1"/>
</dbReference>
<evidence type="ECO:0000256" key="1">
    <source>
        <dbReference type="SAM" id="MobiDB-lite"/>
    </source>
</evidence>
<dbReference type="PANTHER" id="PTHR46320">
    <property type="entry name" value="GLYCEROPHOSPHODIESTER PHOSPHODIESTERASE 1"/>
    <property type="match status" value="1"/>
</dbReference>
<proteinExistence type="predicted"/>
<dbReference type="Pfam" id="PF16387">
    <property type="entry name" value="DUF4996"/>
    <property type="match status" value="1"/>
</dbReference>
<organism evidence="5 6">
    <name type="scientific">Streptomyces venezuelae</name>
    <dbReference type="NCBI Taxonomy" id="54571"/>
    <lineage>
        <taxon>Bacteria</taxon>
        <taxon>Bacillati</taxon>
        <taxon>Actinomycetota</taxon>
        <taxon>Actinomycetes</taxon>
        <taxon>Kitasatosporales</taxon>
        <taxon>Streptomycetaceae</taxon>
        <taxon>Streptomyces</taxon>
    </lineage>
</organism>
<dbReference type="Pfam" id="PF03009">
    <property type="entry name" value="GDPD"/>
    <property type="match status" value="1"/>
</dbReference>
<dbReference type="InterPro" id="IPR032160">
    <property type="entry name" value="DUF4996"/>
</dbReference>
<dbReference type="GO" id="GO:0008889">
    <property type="term" value="F:glycerophosphodiester phosphodiesterase activity"/>
    <property type="evidence" value="ECO:0007669"/>
    <property type="project" value="TreeGrafter"/>
</dbReference>
<dbReference type="PROSITE" id="PS51704">
    <property type="entry name" value="GP_PDE"/>
    <property type="match status" value="1"/>
</dbReference>
<reference evidence="5 6" key="1">
    <citation type="submission" date="2018-05" db="EMBL/GenBank/DDBJ databases">
        <title>Streptomyces venezuelae.</title>
        <authorList>
            <person name="Kim W."/>
            <person name="Lee N."/>
            <person name="Cho B.-K."/>
        </authorList>
    </citation>
    <scope>NUCLEOTIDE SEQUENCE [LARGE SCALE GENOMIC DNA]</scope>
    <source>
        <strain evidence="5 6">ATCC 14584</strain>
    </source>
</reference>
<feature type="chain" id="PRO_5039451025" evidence="2">
    <location>
        <begin position="31"/>
        <end position="503"/>
    </location>
</feature>
<feature type="domain" description="GP-PDE" evidence="4">
    <location>
        <begin position="70"/>
        <end position="167"/>
    </location>
</feature>
<dbReference type="InterPro" id="IPR017946">
    <property type="entry name" value="PLC-like_Pdiesterase_TIM-brl"/>
</dbReference>
<feature type="signal peptide" evidence="2">
    <location>
        <begin position="1"/>
        <end position="30"/>
    </location>
</feature>
<dbReference type="Proteomes" id="UP000322927">
    <property type="component" value="Chromosome"/>
</dbReference>
<protein>
    <submittedName>
        <fullName evidence="5">Glycerophosphodiester phosphodiesterase</fullName>
    </submittedName>
</protein>
<evidence type="ECO:0000259" key="3">
    <source>
        <dbReference type="PROSITE" id="PS51175"/>
    </source>
</evidence>
<dbReference type="SUPFAM" id="SSF49785">
    <property type="entry name" value="Galactose-binding domain-like"/>
    <property type="match status" value="1"/>
</dbReference>
<dbReference type="AlphaFoldDB" id="A0A5P2BXP6"/>
<dbReference type="GO" id="GO:0070291">
    <property type="term" value="P:N-acylethanolamine metabolic process"/>
    <property type="evidence" value="ECO:0007669"/>
    <property type="project" value="TreeGrafter"/>
</dbReference>
<feature type="domain" description="CBM6" evidence="3">
    <location>
        <begin position="336"/>
        <end position="481"/>
    </location>
</feature>
<dbReference type="RefSeq" id="WP_150217355.1">
    <property type="nucleotide sequence ID" value="NZ_CP029192.1"/>
</dbReference>
<dbReference type="InterPro" id="IPR030395">
    <property type="entry name" value="GP_PDE_dom"/>
</dbReference>
<dbReference type="InterPro" id="IPR008979">
    <property type="entry name" value="Galactose-bd-like_sf"/>
</dbReference>
<gene>
    <name evidence="5" type="ORF">DEJ48_19060</name>
</gene>
<dbReference type="InterPro" id="IPR005084">
    <property type="entry name" value="CBM6"/>
</dbReference>
<evidence type="ECO:0000259" key="4">
    <source>
        <dbReference type="PROSITE" id="PS51704"/>
    </source>
</evidence>
<dbReference type="Pfam" id="PF03422">
    <property type="entry name" value="CBM_6"/>
    <property type="match status" value="1"/>
</dbReference>
<dbReference type="Gene3D" id="3.20.20.190">
    <property type="entry name" value="Phosphatidylinositol (PI) phosphodiesterase"/>
    <property type="match status" value="1"/>
</dbReference>
<dbReference type="OrthoDB" id="9758957at2"/>
<dbReference type="PANTHER" id="PTHR46320:SF1">
    <property type="entry name" value="GLYCEROPHOSPHODIESTER PHOSPHODIESTERASE 1"/>
    <property type="match status" value="1"/>
</dbReference>
<sequence>MPSSTIPPRRPTVLVTAALTAVVSAALLGAADGRAAPAENGVRAENGAPAETGAERARRLFLDHGPKAAVMTAAHRGQWRKAPENSVAALRAAFADGAEIVEADVRMTKDHVPVLMHDATVDRTTNGKGRVSDLTLAQLRGLRLRAGLGGRQAPLTGERVPTVADALKAARTLGLVNLDQAWEDREAVWRVMEETGTVRNGLFKSRAPVPEVKAFLGRHKGALYMHVVEDANAASVGEFGKGRPPAFEVVFDDVRDKVAAPAFVRGLRSTGRVWFNTMRDGFAARFTDEASLIDPARGWGRLIAAYGATVLQTDNVRALRSYLTTGAADRVPPGAVRVQAEGYAPGGEGKAYHDTDAGNRGDGPGRPGEGVDVCDHDGAVVVCWMRGSEWLTYTVDVPKTGPYTLKVRASSPYEPAGTYRIAFDGGRPGKAVRVAGTTAHQAFFLQDSHDPRQLTRGRHTVRLSLDEGAFQNWNLDYLQLEPGGNSRRAPFVPGGRKFYVQLK</sequence>
<name>A0A5P2BXP6_STRVZ</name>
<evidence type="ECO:0000313" key="5">
    <source>
        <dbReference type="EMBL" id="QES35236.1"/>
    </source>
</evidence>
<evidence type="ECO:0000313" key="6">
    <source>
        <dbReference type="Proteomes" id="UP000322927"/>
    </source>
</evidence>
<dbReference type="GO" id="GO:0005886">
    <property type="term" value="C:plasma membrane"/>
    <property type="evidence" value="ECO:0007669"/>
    <property type="project" value="TreeGrafter"/>
</dbReference>
<feature type="region of interest" description="Disordered" evidence="1">
    <location>
        <begin position="343"/>
        <end position="367"/>
    </location>
</feature>
<dbReference type="GO" id="GO:0030246">
    <property type="term" value="F:carbohydrate binding"/>
    <property type="evidence" value="ECO:0007669"/>
    <property type="project" value="InterPro"/>
</dbReference>
<dbReference type="SUPFAM" id="SSF51695">
    <property type="entry name" value="PLC-like phosphodiesterases"/>
    <property type="match status" value="1"/>
</dbReference>
<dbReference type="Gene3D" id="2.60.120.260">
    <property type="entry name" value="Galactose-binding domain-like"/>
    <property type="match status" value="1"/>
</dbReference>
<keyword evidence="2" id="KW-0732">Signal</keyword>
<feature type="compositionally biased region" description="Basic and acidic residues" evidence="1">
    <location>
        <begin position="350"/>
        <end position="359"/>
    </location>
</feature>
<dbReference type="CDD" id="cd04080">
    <property type="entry name" value="CBM6_cellulase-like"/>
    <property type="match status" value="1"/>
</dbReference>
<evidence type="ECO:0000256" key="2">
    <source>
        <dbReference type="SAM" id="SignalP"/>
    </source>
</evidence>
<dbReference type="PROSITE" id="PS51175">
    <property type="entry name" value="CBM6"/>
    <property type="match status" value="1"/>
</dbReference>
<dbReference type="EMBL" id="CP029192">
    <property type="protein sequence ID" value="QES35236.1"/>
    <property type="molecule type" value="Genomic_DNA"/>
</dbReference>
<dbReference type="GO" id="GO:0006580">
    <property type="term" value="P:ethanolamine metabolic process"/>
    <property type="evidence" value="ECO:0007669"/>
    <property type="project" value="TreeGrafter"/>
</dbReference>